<evidence type="ECO:0000313" key="3">
    <source>
        <dbReference type="EMBL" id="ESN92339.1"/>
    </source>
</evidence>
<dbReference type="EMBL" id="KB097650">
    <property type="protein sequence ID" value="ESN92339.1"/>
    <property type="molecule type" value="Genomic_DNA"/>
</dbReference>
<dbReference type="GO" id="GO:0006887">
    <property type="term" value="P:exocytosis"/>
    <property type="evidence" value="ECO:0007669"/>
    <property type="project" value="InterPro"/>
</dbReference>
<name>T1EHH2_HELRO</name>
<organism evidence="4 5">
    <name type="scientific">Helobdella robusta</name>
    <name type="common">Californian leech</name>
    <dbReference type="NCBI Taxonomy" id="6412"/>
    <lineage>
        <taxon>Eukaryota</taxon>
        <taxon>Metazoa</taxon>
        <taxon>Spiralia</taxon>
        <taxon>Lophotrochozoa</taxon>
        <taxon>Annelida</taxon>
        <taxon>Clitellata</taxon>
        <taxon>Hirudinea</taxon>
        <taxon>Rhynchobdellida</taxon>
        <taxon>Glossiphoniidae</taxon>
        <taxon>Helobdella</taxon>
    </lineage>
</organism>
<dbReference type="CTD" id="20196022"/>
<keyword evidence="5" id="KW-1185">Reference proteome</keyword>
<dbReference type="InterPro" id="IPR039032">
    <property type="entry name" value="Rim-like"/>
</dbReference>
<proteinExistence type="predicted"/>
<dbReference type="InParanoid" id="T1EHH2"/>
<dbReference type="EMBL" id="AMQM01007640">
    <property type="status" value="NOT_ANNOTATED_CDS"/>
    <property type="molecule type" value="Genomic_DNA"/>
</dbReference>
<accession>T1EHH2</accession>
<dbReference type="Proteomes" id="UP000015101">
    <property type="component" value="Unassembled WGS sequence"/>
</dbReference>
<dbReference type="InterPro" id="IPR054386">
    <property type="entry name" value="RIM_Znf"/>
</dbReference>
<dbReference type="Pfam" id="PF22601">
    <property type="entry name" value="RIM2a_ZnF"/>
    <property type="match status" value="1"/>
</dbReference>
<dbReference type="Gene3D" id="3.30.40.10">
    <property type="entry name" value="Zinc/RING finger domain, C3HC4 (zinc finger)"/>
    <property type="match status" value="1"/>
</dbReference>
<evidence type="ECO:0000313" key="4">
    <source>
        <dbReference type="EnsemblMetazoa" id="HelroP127740"/>
    </source>
</evidence>
<reference evidence="5" key="1">
    <citation type="submission" date="2012-12" db="EMBL/GenBank/DDBJ databases">
        <authorList>
            <person name="Hellsten U."/>
            <person name="Grimwood J."/>
            <person name="Chapman J.A."/>
            <person name="Shapiro H."/>
            <person name="Aerts A."/>
            <person name="Otillar R.P."/>
            <person name="Terry A.Y."/>
            <person name="Boore J.L."/>
            <person name="Simakov O."/>
            <person name="Marletaz F."/>
            <person name="Cho S.-J."/>
            <person name="Edsinger-Gonzales E."/>
            <person name="Havlak P."/>
            <person name="Kuo D.-H."/>
            <person name="Larsson T."/>
            <person name="Lv J."/>
            <person name="Arendt D."/>
            <person name="Savage R."/>
            <person name="Osoegawa K."/>
            <person name="de Jong P."/>
            <person name="Lindberg D.R."/>
            <person name="Seaver E.C."/>
            <person name="Weisblat D.A."/>
            <person name="Putnam N.H."/>
            <person name="Grigoriev I.V."/>
            <person name="Rokhsar D.S."/>
        </authorList>
    </citation>
    <scope>NUCLEOTIDE SEQUENCE</scope>
</reference>
<dbReference type="PANTHER" id="PTHR12157:SF21">
    <property type="entry name" value="RAB3 INTERACTING MOLECULE, ISOFORM F"/>
    <property type="match status" value="1"/>
</dbReference>
<dbReference type="STRING" id="6412.T1EHH2"/>
<evidence type="ECO:0000313" key="5">
    <source>
        <dbReference type="Proteomes" id="UP000015101"/>
    </source>
</evidence>
<dbReference type="GO" id="GO:0031267">
    <property type="term" value="F:small GTPase binding"/>
    <property type="evidence" value="ECO:0007669"/>
    <property type="project" value="InterPro"/>
</dbReference>
<dbReference type="OMA" id="NLCEICR"/>
<dbReference type="RefSeq" id="XP_009029577.1">
    <property type="nucleotide sequence ID" value="XM_009031329.1"/>
</dbReference>
<keyword evidence="1" id="KW-0677">Repeat</keyword>
<sequence length="65" mass="7294">KCRNLQDEFETYTESVKKLGEEVNGTSTTGSQDPNLCEICRKTKFADGIGHKCHYCFVRSCARCG</sequence>
<feature type="domain" description="RIM zinc finger" evidence="2">
    <location>
        <begin position="37"/>
        <end position="65"/>
    </location>
</feature>
<reference evidence="3 5" key="2">
    <citation type="journal article" date="2013" name="Nature">
        <title>Insights into bilaterian evolution from three spiralian genomes.</title>
        <authorList>
            <person name="Simakov O."/>
            <person name="Marletaz F."/>
            <person name="Cho S.J."/>
            <person name="Edsinger-Gonzales E."/>
            <person name="Havlak P."/>
            <person name="Hellsten U."/>
            <person name="Kuo D.H."/>
            <person name="Larsson T."/>
            <person name="Lv J."/>
            <person name="Arendt D."/>
            <person name="Savage R."/>
            <person name="Osoegawa K."/>
            <person name="de Jong P."/>
            <person name="Grimwood J."/>
            <person name="Chapman J.A."/>
            <person name="Shapiro H."/>
            <person name="Aerts A."/>
            <person name="Otillar R.P."/>
            <person name="Terry A.Y."/>
            <person name="Boore J.L."/>
            <person name="Grigoriev I.V."/>
            <person name="Lindberg D.R."/>
            <person name="Seaver E.C."/>
            <person name="Weisblat D.A."/>
            <person name="Putnam N.H."/>
            <person name="Rokhsar D.S."/>
        </authorList>
    </citation>
    <scope>NUCLEOTIDE SEQUENCE</scope>
</reference>
<evidence type="ECO:0000259" key="2">
    <source>
        <dbReference type="Pfam" id="PF22601"/>
    </source>
</evidence>
<dbReference type="GeneID" id="20196022"/>
<dbReference type="GO" id="GO:0016020">
    <property type="term" value="C:membrane"/>
    <property type="evidence" value="ECO:0007669"/>
    <property type="project" value="InterPro"/>
</dbReference>
<dbReference type="KEGG" id="hro:HELRODRAFT_127740"/>
<dbReference type="InterPro" id="IPR013083">
    <property type="entry name" value="Znf_RING/FYVE/PHD"/>
</dbReference>
<dbReference type="EnsemblMetazoa" id="HelroT127740">
    <property type="protein sequence ID" value="HelroP127740"/>
    <property type="gene ID" value="HelroG127740"/>
</dbReference>
<dbReference type="eggNOG" id="KOG2060">
    <property type="taxonomic scope" value="Eukaryota"/>
</dbReference>
<dbReference type="AlphaFoldDB" id="T1EHH2"/>
<dbReference type="PANTHER" id="PTHR12157">
    <property type="entry name" value="REGULATING SYNAPTIC MEMBRANE EXOCYTOSIS PROTEIN"/>
    <property type="match status" value="1"/>
</dbReference>
<dbReference type="HOGENOM" id="CLU_2856270_0_0_1"/>
<evidence type="ECO:0000256" key="1">
    <source>
        <dbReference type="ARBA" id="ARBA00022737"/>
    </source>
</evidence>
<gene>
    <name evidence="4" type="primary">20196022</name>
    <name evidence="3" type="ORF">HELRODRAFT_127740</name>
</gene>
<dbReference type="OrthoDB" id="420032at2759"/>
<reference evidence="4" key="3">
    <citation type="submission" date="2015-06" db="UniProtKB">
        <authorList>
            <consortium name="EnsemblMetazoa"/>
        </authorList>
    </citation>
    <scope>IDENTIFICATION</scope>
</reference>
<protein>
    <recommendedName>
        <fullName evidence="2">RIM zinc finger domain-containing protein</fullName>
    </recommendedName>
</protein>